<name>A0ABD5T4B3_9EURY</name>
<dbReference type="SMART" id="SM01022">
    <property type="entry name" value="ASCH"/>
    <property type="match status" value="1"/>
</dbReference>
<gene>
    <name evidence="2" type="ORF">ACFQDD_02175</name>
</gene>
<comment type="caution">
    <text evidence="2">The sequence shown here is derived from an EMBL/GenBank/DDBJ whole genome shotgun (WGS) entry which is preliminary data.</text>
</comment>
<dbReference type="InterPro" id="IPR007374">
    <property type="entry name" value="ASCH_domain"/>
</dbReference>
<reference evidence="2 3" key="1">
    <citation type="journal article" date="2019" name="Int. J. Syst. Evol. Microbiol.">
        <title>The Global Catalogue of Microorganisms (GCM) 10K type strain sequencing project: providing services to taxonomists for standard genome sequencing and annotation.</title>
        <authorList>
            <consortium name="The Broad Institute Genomics Platform"/>
            <consortium name="The Broad Institute Genome Sequencing Center for Infectious Disease"/>
            <person name="Wu L."/>
            <person name="Ma J."/>
        </authorList>
    </citation>
    <scope>NUCLEOTIDE SEQUENCE [LARGE SCALE GENOMIC DNA]</scope>
    <source>
        <strain evidence="2 3">PJ61</strain>
    </source>
</reference>
<organism evidence="2 3">
    <name type="scientific">Halorubrum pallidum</name>
    <dbReference type="NCBI Taxonomy" id="1526114"/>
    <lineage>
        <taxon>Archaea</taxon>
        <taxon>Methanobacteriati</taxon>
        <taxon>Methanobacteriota</taxon>
        <taxon>Stenosarchaea group</taxon>
        <taxon>Halobacteria</taxon>
        <taxon>Halobacteriales</taxon>
        <taxon>Haloferacaceae</taxon>
        <taxon>Halorubrum</taxon>
    </lineage>
</organism>
<dbReference type="Proteomes" id="UP001596274">
    <property type="component" value="Unassembled WGS sequence"/>
</dbReference>
<sequence>MTSMNVLLSIKPEFAEKILTSQKKYEFRKTPISKADSVENVILYASSPAQRIVGSFEINQITSGSPTELWEQYGDASGIEERKRFMEYYSGKQEGYAIEIGNPRRLLTAIDPTEHIDDFTPPVSFQYVNGEFDSVLEQGTVEPSVASD</sequence>
<evidence type="ECO:0000313" key="2">
    <source>
        <dbReference type="EMBL" id="MFC6770343.1"/>
    </source>
</evidence>
<feature type="domain" description="ASCH" evidence="1">
    <location>
        <begin position="8"/>
        <end position="104"/>
    </location>
</feature>
<keyword evidence="3" id="KW-1185">Reference proteome</keyword>
<dbReference type="Gene3D" id="2.30.130.30">
    <property type="entry name" value="Hypothetical protein"/>
    <property type="match status" value="1"/>
</dbReference>
<accession>A0ABD5T4B3</accession>
<dbReference type="SUPFAM" id="SSF88697">
    <property type="entry name" value="PUA domain-like"/>
    <property type="match status" value="1"/>
</dbReference>
<dbReference type="InterPro" id="IPR015947">
    <property type="entry name" value="PUA-like_sf"/>
</dbReference>
<protein>
    <recommendedName>
        <fullName evidence="1">ASCH domain-containing protein</fullName>
    </recommendedName>
</protein>
<evidence type="ECO:0000313" key="3">
    <source>
        <dbReference type="Proteomes" id="UP001596274"/>
    </source>
</evidence>
<proteinExistence type="predicted"/>
<dbReference type="EMBL" id="JBHSWT010000045">
    <property type="protein sequence ID" value="MFC6770343.1"/>
    <property type="molecule type" value="Genomic_DNA"/>
</dbReference>
<evidence type="ECO:0000259" key="1">
    <source>
        <dbReference type="SMART" id="SM01022"/>
    </source>
</evidence>
<dbReference type="AlphaFoldDB" id="A0ABD5T4B3"/>